<dbReference type="Gene3D" id="1.10.287.470">
    <property type="entry name" value="Helix hairpin bin"/>
    <property type="match status" value="2"/>
</dbReference>
<dbReference type="GO" id="GO:0055085">
    <property type="term" value="P:transmembrane transport"/>
    <property type="evidence" value="ECO:0007669"/>
    <property type="project" value="InterPro"/>
</dbReference>
<evidence type="ECO:0000256" key="5">
    <source>
        <dbReference type="ARBA" id="ARBA00023136"/>
    </source>
</evidence>
<dbReference type="Proteomes" id="UP000249467">
    <property type="component" value="Unassembled WGS sequence"/>
</dbReference>
<evidence type="ECO:0000256" key="6">
    <source>
        <dbReference type="SAM" id="Coils"/>
    </source>
</evidence>
<evidence type="ECO:0000259" key="9">
    <source>
        <dbReference type="Pfam" id="PF25917"/>
    </source>
</evidence>
<dbReference type="PANTHER" id="PTHR30386:SF26">
    <property type="entry name" value="TRANSPORT PROTEIN COMB"/>
    <property type="match status" value="1"/>
</dbReference>
<evidence type="ECO:0000256" key="7">
    <source>
        <dbReference type="SAM" id="Phobius"/>
    </source>
</evidence>
<name>A0A2W4W166_9CYAN</name>
<proteinExistence type="inferred from homology"/>
<keyword evidence="5 7" id="KW-0472">Membrane</keyword>
<evidence type="ECO:0000256" key="2">
    <source>
        <dbReference type="ARBA" id="ARBA00009477"/>
    </source>
</evidence>
<protein>
    <submittedName>
        <fullName evidence="11">Secretion protein HlyD</fullName>
    </submittedName>
</protein>
<dbReference type="GO" id="GO:0016020">
    <property type="term" value="C:membrane"/>
    <property type="evidence" value="ECO:0007669"/>
    <property type="project" value="UniProtKB-SubCell"/>
</dbReference>
<dbReference type="AlphaFoldDB" id="A0A2W4W166"/>
<evidence type="ECO:0000256" key="1">
    <source>
        <dbReference type="ARBA" id="ARBA00004167"/>
    </source>
</evidence>
<comment type="similarity">
    <text evidence="2">Belongs to the membrane fusion protein (MFP) (TC 8.A.1) family.</text>
</comment>
<gene>
    <name evidence="11" type="ORF">DCF19_15330</name>
</gene>
<feature type="domain" description="Multidrug resistance protein MdtA-like alpha-helical hairpin" evidence="8">
    <location>
        <begin position="199"/>
        <end position="276"/>
    </location>
</feature>
<evidence type="ECO:0000256" key="3">
    <source>
        <dbReference type="ARBA" id="ARBA00022692"/>
    </source>
</evidence>
<comment type="caution">
    <text evidence="11">The sequence shown here is derived from an EMBL/GenBank/DDBJ whole genome shotgun (WGS) entry which is preliminary data.</text>
</comment>
<dbReference type="EMBL" id="QBML01000021">
    <property type="protein sequence ID" value="PZO38843.1"/>
    <property type="molecule type" value="Genomic_DNA"/>
</dbReference>
<dbReference type="InterPro" id="IPR058625">
    <property type="entry name" value="MdtA-like_BSH"/>
</dbReference>
<evidence type="ECO:0000313" key="11">
    <source>
        <dbReference type="EMBL" id="PZO38843.1"/>
    </source>
</evidence>
<evidence type="ECO:0000259" key="10">
    <source>
        <dbReference type="Pfam" id="PF25954"/>
    </source>
</evidence>
<comment type="subcellular location">
    <subcellularLocation>
        <location evidence="1">Membrane</location>
        <topology evidence="1">Single-pass membrane protein</topology>
    </subcellularLocation>
</comment>
<feature type="transmembrane region" description="Helical" evidence="7">
    <location>
        <begin position="56"/>
        <end position="78"/>
    </location>
</feature>
<sequence>MCLWSVDVITDKDKFEEHINNLSNTSHPLTADGKKEAIVILSEQPEKPEPKRIKPIAFVLAGLGLGAVVAGIFGYRYWQYASTHQSTDNATVVGHIHQVSSKIAGTVTYVLVGDNQQVQAGQLLIKLDPKDYENKVQQSQAALESSKRTANAAQANIDLASETTSGKTTQAQGNVSTAYAAIANAQAVMQEAQAGVPLAEAQVEQANASLGNAQIDYNRYDALFKEGAIASQQLDSAKATFDIAKAQKNSALQTVQQARARVAQAQEGITSAQSRLAATGGELEQAAASGQQTSVNRSEFEAAQSAIAQSAAALKDAQLQLSYIDVFATSAGRIGKKNVEVGNRIQVGSPLMAIVENNYWIVANFKETQLNRIKTGQLVEVKLDAFPDRTFTGRVESISPASGSQFSLLPPDNATGNFTKIVQRISVKITLDPQSLKGYESRITAGMSAEVTVEIK</sequence>
<dbReference type="InterPro" id="IPR050739">
    <property type="entry name" value="MFP"/>
</dbReference>
<dbReference type="Pfam" id="PF25876">
    <property type="entry name" value="HH_MFP_RND"/>
    <property type="match status" value="1"/>
</dbReference>
<keyword evidence="3 7" id="KW-0812">Transmembrane</keyword>
<organism evidence="11 12">
    <name type="scientific">Pseudanabaena frigida</name>
    <dbReference type="NCBI Taxonomy" id="945775"/>
    <lineage>
        <taxon>Bacteria</taxon>
        <taxon>Bacillati</taxon>
        <taxon>Cyanobacteriota</taxon>
        <taxon>Cyanophyceae</taxon>
        <taxon>Pseudanabaenales</taxon>
        <taxon>Pseudanabaenaceae</taxon>
        <taxon>Pseudanabaena</taxon>
    </lineage>
</organism>
<dbReference type="SUPFAM" id="SSF111369">
    <property type="entry name" value="HlyD-like secretion proteins"/>
    <property type="match status" value="3"/>
</dbReference>
<reference evidence="11 12" key="2">
    <citation type="submission" date="2018-06" db="EMBL/GenBank/DDBJ databases">
        <title>Metagenomic assembly of (sub)arctic Cyanobacteria and their associated microbiome from non-axenic cultures.</title>
        <authorList>
            <person name="Baurain D."/>
        </authorList>
    </citation>
    <scope>NUCLEOTIDE SEQUENCE [LARGE SCALE GENOMIC DNA]</scope>
    <source>
        <strain evidence="11">ULC066bin1</strain>
    </source>
</reference>
<dbReference type="PANTHER" id="PTHR30386">
    <property type="entry name" value="MEMBRANE FUSION SUBUNIT OF EMRAB-TOLC MULTIDRUG EFFLUX PUMP"/>
    <property type="match status" value="1"/>
</dbReference>
<dbReference type="Pfam" id="PF25917">
    <property type="entry name" value="BSH_RND"/>
    <property type="match status" value="1"/>
</dbReference>
<dbReference type="Pfam" id="PF25954">
    <property type="entry name" value="Beta-barrel_RND_2"/>
    <property type="match status" value="1"/>
</dbReference>
<reference evidence="11 12" key="1">
    <citation type="submission" date="2018-04" db="EMBL/GenBank/DDBJ databases">
        <authorList>
            <person name="Go L.Y."/>
            <person name="Mitchell J.A."/>
        </authorList>
    </citation>
    <scope>NUCLEOTIDE SEQUENCE [LARGE SCALE GENOMIC DNA]</scope>
    <source>
        <strain evidence="11">ULC066bin1</strain>
    </source>
</reference>
<accession>A0A2W4W166</accession>
<feature type="domain" description="Multidrug resistance protein MdtA-like barrel-sandwich hybrid" evidence="9">
    <location>
        <begin position="98"/>
        <end position="355"/>
    </location>
</feature>
<feature type="coiled-coil region" evidence="6">
    <location>
        <begin position="136"/>
        <end position="163"/>
    </location>
</feature>
<keyword evidence="4 7" id="KW-1133">Transmembrane helix</keyword>
<evidence type="ECO:0000313" key="12">
    <source>
        <dbReference type="Proteomes" id="UP000249467"/>
    </source>
</evidence>
<dbReference type="InterPro" id="IPR058792">
    <property type="entry name" value="Beta-barrel_RND_2"/>
</dbReference>
<dbReference type="PRINTS" id="PR01490">
    <property type="entry name" value="RTXTOXIND"/>
</dbReference>
<dbReference type="Gene3D" id="2.40.30.170">
    <property type="match status" value="1"/>
</dbReference>
<feature type="domain" description="CusB-like beta-barrel" evidence="10">
    <location>
        <begin position="360"/>
        <end position="401"/>
    </location>
</feature>
<evidence type="ECO:0000259" key="8">
    <source>
        <dbReference type="Pfam" id="PF25876"/>
    </source>
</evidence>
<keyword evidence="6" id="KW-0175">Coiled coil</keyword>
<dbReference type="InterPro" id="IPR058624">
    <property type="entry name" value="MdtA-like_HH"/>
</dbReference>
<evidence type="ECO:0000256" key="4">
    <source>
        <dbReference type="ARBA" id="ARBA00022989"/>
    </source>
</evidence>
<dbReference type="Gene3D" id="2.40.50.100">
    <property type="match status" value="1"/>
</dbReference>